<gene>
    <name evidence="1" type="ORF">JCM19232_231</name>
</gene>
<sequence>MTFKNNFKSESNQGFLNRENSWLLGELIDLKLSLINYARVQFG</sequence>
<organism evidence="1 2">
    <name type="scientific">Vibrio ishigakensis</name>
    <dbReference type="NCBI Taxonomy" id="1481914"/>
    <lineage>
        <taxon>Bacteria</taxon>
        <taxon>Pseudomonadati</taxon>
        <taxon>Pseudomonadota</taxon>
        <taxon>Gammaproteobacteria</taxon>
        <taxon>Vibrionales</taxon>
        <taxon>Vibrionaceae</taxon>
        <taxon>Vibrio</taxon>
    </lineage>
</organism>
<name>A0A0B8P9R4_9VIBR</name>
<dbReference type="EMBL" id="BBSA01000001">
    <property type="protein sequence ID" value="GAM59898.1"/>
    <property type="molecule type" value="Genomic_DNA"/>
</dbReference>
<evidence type="ECO:0000313" key="2">
    <source>
        <dbReference type="Proteomes" id="UP000031670"/>
    </source>
</evidence>
<reference evidence="1 2" key="2">
    <citation type="submission" date="2015-01" db="EMBL/GenBank/DDBJ databases">
        <authorList>
            <consortium name="NBRP consortium"/>
            <person name="Sawabe T."/>
            <person name="Meirelles P."/>
            <person name="Feng G."/>
            <person name="Sayaka M."/>
            <person name="Hattori M."/>
            <person name="Ohkuma M."/>
        </authorList>
    </citation>
    <scope>NUCLEOTIDE SEQUENCE [LARGE SCALE GENOMIC DNA]</scope>
    <source>
        <strain evidence="1 2">JCM19232</strain>
    </source>
</reference>
<reference evidence="1 2" key="1">
    <citation type="submission" date="2015-01" db="EMBL/GenBank/DDBJ databases">
        <title>Vibrio sp. C5 JCM 19232 whole genome shotgun sequence.</title>
        <authorList>
            <person name="Sawabe T."/>
            <person name="Meirelles P."/>
            <person name="Feng G."/>
            <person name="Sayaka M."/>
            <person name="Hattori M."/>
            <person name="Ohkuma M."/>
        </authorList>
    </citation>
    <scope>NUCLEOTIDE SEQUENCE [LARGE SCALE GENOMIC DNA]</scope>
    <source>
        <strain evidence="1 2">JCM19232</strain>
    </source>
</reference>
<proteinExistence type="predicted"/>
<accession>A0A0B8P9R4</accession>
<protein>
    <submittedName>
        <fullName evidence="1">Uncharacterized protein</fullName>
    </submittedName>
</protein>
<comment type="caution">
    <text evidence="1">The sequence shown here is derived from an EMBL/GenBank/DDBJ whole genome shotgun (WGS) entry which is preliminary data.</text>
</comment>
<dbReference type="Proteomes" id="UP000031670">
    <property type="component" value="Unassembled WGS sequence"/>
</dbReference>
<evidence type="ECO:0000313" key="1">
    <source>
        <dbReference type="EMBL" id="GAM59898.1"/>
    </source>
</evidence>
<dbReference type="AlphaFoldDB" id="A0A0B8P9R4"/>